<protein>
    <recommendedName>
        <fullName evidence="3">RNA methyltransferase</fullName>
    </recommendedName>
</protein>
<dbReference type="AlphaFoldDB" id="A0A1S8MZ62"/>
<dbReference type="RefSeq" id="WP_077866741.1">
    <property type="nucleotide sequence ID" value="NZ_LZYZ01000007.1"/>
</dbReference>
<name>A0A1S8MZ62_CLOSA</name>
<accession>A0A1S8MZ62</accession>
<evidence type="ECO:0000313" key="1">
    <source>
        <dbReference type="EMBL" id="OOM09435.1"/>
    </source>
</evidence>
<evidence type="ECO:0008006" key="3">
    <source>
        <dbReference type="Google" id="ProtNLM"/>
    </source>
</evidence>
<comment type="caution">
    <text evidence="1">The sequence shown here is derived from an EMBL/GenBank/DDBJ whole genome shotgun (WGS) entry which is preliminary data.</text>
</comment>
<proteinExistence type="predicted"/>
<evidence type="ECO:0000313" key="2">
    <source>
        <dbReference type="Proteomes" id="UP000191154"/>
    </source>
</evidence>
<dbReference type="EMBL" id="LZYZ01000007">
    <property type="protein sequence ID" value="OOM09435.1"/>
    <property type="molecule type" value="Genomic_DNA"/>
</dbReference>
<reference evidence="1 2" key="1">
    <citation type="submission" date="2016-05" db="EMBL/GenBank/DDBJ databases">
        <title>Microbial solvent formation.</title>
        <authorList>
            <person name="Poehlein A."/>
            <person name="Montoya Solano J.D."/>
            <person name="Flitsch S."/>
            <person name="Krabben P."/>
            <person name="Duerre P."/>
            <person name="Daniel R."/>
        </authorList>
    </citation>
    <scope>NUCLEOTIDE SEQUENCE [LARGE SCALE GENOMIC DNA]</scope>
    <source>
        <strain evidence="1 2">L1-8</strain>
    </source>
</reference>
<gene>
    <name evidence="1" type="ORF">CLOSAC_37160</name>
</gene>
<dbReference type="Proteomes" id="UP000191154">
    <property type="component" value="Unassembled WGS sequence"/>
</dbReference>
<sequence>MATYKQIQEYVKEAYGFVPKTCWIAHMKEVLGLESKIAVNRIDINKRTHPCPENKRKYIEEAFRYFDMIG</sequence>
<organism evidence="1 2">
    <name type="scientific">Clostridium saccharobutylicum</name>
    <dbReference type="NCBI Taxonomy" id="169679"/>
    <lineage>
        <taxon>Bacteria</taxon>
        <taxon>Bacillati</taxon>
        <taxon>Bacillota</taxon>
        <taxon>Clostridia</taxon>
        <taxon>Eubacteriales</taxon>
        <taxon>Clostridiaceae</taxon>
        <taxon>Clostridium</taxon>
    </lineage>
</organism>